<evidence type="ECO:0000313" key="6">
    <source>
        <dbReference type="Proteomes" id="UP000632222"/>
    </source>
</evidence>
<accession>A0ABQ2D3G9</accession>
<reference evidence="6" key="1">
    <citation type="journal article" date="2019" name="Int. J. Syst. Evol. Microbiol.">
        <title>The Global Catalogue of Microorganisms (GCM) 10K type strain sequencing project: providing services to taxonomists for standard genome sequencing and annotation.</title>
        <authorList>
            <consortium name="The Broad Institute Genomics Platform"/>
            <consortium name="The Broad Institute Genome Sequencing Center for Infectious Disease"/>
            <person name="Wu L."/>
            <person name="Ma J."/>
        </authorList>
    </citation>
    <scope>NUCLEOTIDE SEQUENCE [LARGE SCALE GENOMIC DNA]</scope>
    <source>
        <strain evidence="6">JCM 14370</strain>
    </source>
</reference>
<dbReference type="RefSeq" id="WP_189002780.1">
    <property type="nucleotide sequence ID" value="NZ_BMOD01000007.1"/>
</dbReference>
<comment type="caution">
    <text evidence="5">The sequence shown here is derived from an EMBL/GenBank/DDBJ whole genome shotgun (WGS) entry which is preliminary data.</text>
</comment>
<feature type="domain" description="HTH araC/xylS-type" evidence="4">
    <location>
        <begin position="152"/>
        <end position="253"/>
    </location>
</feature>
<keyword evidence="1" id="KW-0805">Transcription regulation</keyword>
<dbReference type="PROSITE" id="PS01124">
    <property type="entry name" value="HTH_ARAC_FAMILY_2"/>
    <property type="match status" value="1"/>
</dbReference>
<evidence type="ECO:0000256" key="1">
    <source>
        <dbReference type="ARBA" id="ARBA00023015"/>
    </source>
</evidence>
<dbReference type="InterPro" id="IPR046532">
    <property type="entry name" value="DUF6597"/>
</dbReference>
<evidence type="ECO:0000259" key="4">
    <source>
        <dbReference type="PROSITE" id="PS01124"/>
    </source>
</evidence>
<protein>
    <submittedName>
        <fullName evidence="5">AraC family transcriptional regulator</fullName>
    </submittedName>
</protein>
<sequence length="267" mass="30196">MIVRSLPPHPLLQDWAQLYWQWESLPFDRPVQHQMLPESMVRITFTTGQNWTLKSEGPIAFPSASLAGMLLQPQPMLAHGLNRTLGVDLYPWGARQLLNWQAGDEPLDLHLTYSKISLEVCGLLELSDWDGATQLVEDWLLSLLLSRAYGPGKAVQAALKLYETLGSVKISTLAEELFVSPRQMERQFAQQVGITPKVLARLIRFHESQQRIQQDPLVNVAGLATDLGFFDQAHLIREYRLLAHSTPGNYAQMVLQRFRGTEGDLDN</sequence>
<dbReference type="InterPro" id="IPR018060">
    <property type="entry name" value="HTH_AraC"/>
</dbReference>
<keyword evidence="3" id="KW-0804">Transcription</keyword>
<name>A0ABQ2D3G9_9DEIO</name>
<keyword evidence="6" id="KW-1185">Reference proteome</keyword>
<keyword evidence="2" id="KW-0238">DNA-binding</keyword>
<dbReference type="PANTHER" id="PTHR46796">
    <property type="entry name" value="HTH-TYPE TRANSCRIPTIONAL ACTIVATOR RHAS-RELATED"/>
    <property type="match status" value="1"/>
</dbReference>
<evidence type="ECO:0000313" key="5">
    <source>
        <dbReference type="EMBL" id="GGJ35789.1"/>
    </source>
</evidence>
<dbReference type="Pfam" id="PF12833">
    <property type="entry name" value="HTH_18"/>
    <property type="match status" value="1"/>
</dbReference>
<gene>
    <name evidence="5" type="ORF">GCM10008938_22410</name>
</gene>
<evidence type="ECO:0000256" key="2">
    <source>
        <dbReference type="ARBA" id="ARBA00023125"/>
    </source>
</evidence>
<dbReference type="InterPro" id="IPR050204">
    <property type="entry name" value="AraC_XylS_family_regulators"/>
</dbReference>
<dbReference type="Pfam" id="PF20240">
    <property type="entry name" value="DUF6597"/>
    <property type="match status" value="1"/>
</dbReference>
<dbReference type="Proteomes" id="UP000632222">
    <property type="component" value="Unassembled WGS sequence"/>
</dbReference>
<organism evidence="5 6">
    <name type="scientific">Deinococcus roseus</name>
    <dbReference type="NCBI Taxonomy" id="392414"/>
    <lineage>
        <taxon>Bacteria</taxon>
        <taxon>Thermotogati</taxon>
        <taxon>Deinococcota</taxon>
        <taxon>Deinococci</taxon>
        <taxon>Deinococcales</taxon>
        <taxon>Deinococcaceae</taxon>
        <taxon>Deinococcus</taxon>
    </lineage>
</organism>
<dbReference type="Gene3D" id="1.10.10.60">
    <property type="entry name" value="Homeodomain-like"/>
    <property type="match status" value="1"/>
</dbReference>
<proteinExistence type="predicted"/>
<evidence type="ECO:0000256" key="3">
    <source>
        <dbReference type="ARBA" id="ARBA00023163"/>
    </source>
</evidence>
<dbReference type="EMBL" id="BMOD01000007">
    <property type="protein sequence ID" value="GGJ35789.1"/>
    <property type="molecule type" value="Genomic_DNA"/>
</dbReference>
<dbReference type="SMART" id="SM00342">
    <property type="entry name" value="HTH_ARAC"/>
    <property type="match status" value="1"/>
</dbReference>